<comment type="caution">
    <text evidence="2">The sequence shown here is derived from an EMBL/GenBank/DDBJ whole genome shotgun (WGS) entry which is preliminary data.</text>
</comment>
<evidence type="ECO:0000313" key="3">
    <source>
        <dbReference type="Proteomes" id="UP000789759"/>
    </source>
</evidence>
<dbReference type="Proteomes" id="UP000789759">
    <property type="component" value="Unassembled WGS sequence"/>
</dbReference>
<keyword evidence="3" id="KW-1185">Reference proteome</keyword>
<feature type="signal peptide" evidence="1">
    <location>
        <begin position="1"/>
        <end position="23"/>
    </location>
</feature>
<keyword evidence="1" id="KW-0732">Signal</keyword>
<dbReference type="AlphaFoldDB" id="A0A9N9GXS5"/>
<feature type="chain" id="PRO_5040258141" evidence="1">
    <location>
        <begin position="24"/>
        <end position="122"/>
    </location>
</feature>
<evidence type="ECO:0000256" key="1">
    <source>
        <dbReference type="SAM" id="SignalP"/>
    </source>
</evidence>
<reference evidence="2" key="1">
    <citation type="submission" date="2021-06" db="EMBL/GenBank/DDBJ databases">
        <authorList>
            <person name="Kallberg Y."/>
            <person name="Tangrot J."/>
            <person name="Rosling A."/>
        </authorList>
    </citation>
    <scope>NUCLEOTIDE SEQUENCE</scope>
    <source>
        <strain evidence="2">FL966</strain>
    </source>
</reference>
<dbReference type="OrthoDB" id="2399367at2759"/>
<dbReference type="EMBL" id="CAJVQA010006261">
    <property type="protein sequence ID" value="CAG8637353.1"/>
    <property type="molecule type" value="Genomic_DNA"/>
</dbReference>
<sequence length="122" mass="13839">MSRHITFALYFLVAITFIILASSVSVNAFAENSDLAYDDIDTSTSANLPYQDLETIAPEEIEASSDEAAEITEQELEAAKNHQVFYQCVLRCWSLSSMRHRPFTQCIETCIITFRRKAFSKT</sequence>
<proteinExistence type="predicted"/>
<organism evidence="2 3">
    <name type="scientific">Cetraspora pellucida</name>
    <dbReference type="NCBI Taxonomy" id="1433469"/>
    <lineage>
        <taxon>Eukaryota</taxon>
        <taxon>Fungi</taxon>
        <taxon>Fungi incertae sedis</taxon>
        <taxon>Mucoromycota</taxon>
        <taxon>Glomeromycotina</taxon>
        <taxon>Glomeromycetes</taxon>
        <taxon>Diversisporales</taxon>
        <taxon>Gigasporaceae</taxon>
        <taxon>Cetraspora</taxon>
    </lineage>
</organism>
<evidence type="ECO:0000313" key="2">
    <source>
        <dbReference type="EMBL" id="CAG8637353.1"/>
    </source>
</evidence>
<accession>A0A9N9GXS5</accession>
<name>A0A9N9GXS5_9GLOM</name>
<gene>
    <name evidence="2" type="ORF">CPELLU_LOCUS8687</name>
</gene>
<protein>
    <submittedName>
        <fullName evidence="2">21066_t:CDS:1</fullName>
    </submittedName>
</protein>